<dbReference type="Pfam" id="PF01656">
    <property type="entry name" value="CbiA"/>
    <property type="match status" value="1"/>
</dbReference>
<dbReference type="PANTHER" id="PTHR13696:SF52">
    <property type="entry name" value="PARA FAMILY PROTEIN CT_582"/>
    <property type="match status" value="1"/>
</dbReference>
<reference evidence="2 3" key="1">
    <citation type="submission" date="2016-04" db="EMBL/GenBank/DDBJ databases">
        <title>Complete genome sequence and analysis of deep-sea sediment isolate, Amycolatopsis sp. WP1.</title>
        <authorList>
            <person name="Wang H."/>
            <person name="Chen S."/>
            <person name="Wu Q."/>
        </authorList>
    </citation>
    <scope>NUCLEOTIDE SEQUENCE [LARGE SCALE GENOMIC DNA]</scope>
    <source>
        <strain evidence="2 3">WP1</strain>
    </source>
</reference>
<protein>
    <submittedName>
        <fullName evidence="2">ATP/GTP-binding protein</fullName>
    </submittedName>
</protein>
<dbReference type="SUPFAM" id="SSF52540">
    <property type="entry name" value="P-loop containing nucleoside triphosphate hydrolases"/>
    <property type="match status" value="1"/>
</dbReference>
<evidence type="ECO:0000313" key="3">
    <source>
        <dbReference type="Proteomes" id="UP000250434"/>
    </source>
</evidence>
<sequence length="571" mass="63701">MAARLADHRKARTRAHADTTVAEVRMTGTVITFYSYKGGVGRSFTLANVAVLLARWDYRVLVVDWDLEAPGLQYYFADQLSEEPERGVVDLAYEFLAGQRNPGSHAVRVEVEGGRLDLLAAGRVENGKLDSSYSGRMQALNWEDLYQQGFAAFLERCRAEWTEQYDFVLIDSRTGVSDIASICTAQLPDRLVVVFTANDQNLNDVVDVARRADEARDRLPYDRPRHSVLPVLSRLDNRVEYQRAEQWQRRCAEVVAPFFRNWLVKTVSAEMMMRHLTVPYVSYWSFGEQLPVLDEIVPKADQISFALETVAAVIAQGFDRTDVLADNRDAYVAAARDRRREFELDLLVSSPRRAMRTATELVEELRLRGLRAAWSSSGDPEFLDEAVQPAKHLCLMVDGELSRWQANEAEGFLRHTLGPEGGQRQLFCVLAKGTDREKLPGFLRSLRHLEFLPGAPPVRVARELHDLIEAVPTVEVGPGQEALESAASALRGLPPTLPYADRFALVQDTVRGMSAALDEGDLDLLLDRSTDLALLGKAHANGDGVAAPEGLLAEVGVLLARIDRRINAFTD</sequence>
<keyword evidence="3" id="KW-1185">Reference proteome</keyword>
<dbReference type="EMBL" id="CP015163">
    <property type="protein sequence ID" value="AXB45366.1"/>
    <property type="molecule type" value="Genomic_DNA"/>
</dbReference>
<dbReference type="InterPro" id="IPR002586">
    <property type="entry name" value="CobQ/CobB/MinD/ParA_Nub-bd_dom"/>
</dbReference>
<name>A0A344LBE2_9PSEU</name>
<gene>
    <name evidence="2" type="ORF">A4R43_25110</name>
</gene>
<dbReference type="Gene3D" id="3.40.50.300">
    <property type="entry name" value="P-loop containing nucleotide triphosphate hydrolases"/>
    <property type="match status" value="1"/>
</dbReference>
<dbReference type="NCBIfam" id="NF047398">
    <property type="entry name" value="AAA_KGGVGR"/>
    <property type="match status" value="1"/>
</dbReference>
<evidence type="ECO:0000313" key="2">
    <source>
        <dbReference type="EMBL" id="AXB45366.1"/>
    </source>
</evidence>
<dbReference type="PANTHER" id="PTHR13696">
    <property type="entry name" value="P-LOOP CONTAINING NUCLEOSIDE TRIPHOSPHATE HYDROLASE"/>
    <property type="match status" value="1"/>
</dbReference>
<feature type="domain" description="CobQ/CobB/MinD/ParA nucleotide binding" evidence="1">
    <location>
        <begin position="31"/>
        <end position="227"/>
    </location>
</feature>
<dbReference type="InterPro" id="IPR027417">
    <property type="entry name" value="P-loop_NTPase"/>
</dbReference>
<dbReference type="InterPro" id="IPR050678">
    <property type="entry name" value="DNA_Partitioning_ATPase"/>
</dbReference>
<dbReference type="Proteomes" id="UP000250434">
    <property type="component" value="Chromosome"/>
</dbReference>
<proteinExistence type="predicted"/>
<dbReference type="KEGG" id="aab:A4R43_25110"/>
<organism evidence="2 3">
    <name type="scientific">Amycolatopsis albispora</name>
    <dbReference type="NCBI Taxonomy" id="1804986"/>
    <lineage>
        <taxon>Bacteria</taxon>
        <taxon>Bacillati</taxon>
        <taxon>Actinomycetota</taxon>
        <taxon>Actinomycetes</taxon>
        <taxon>Pseudonocardiales</taxon>
        <taxon>Pseudonocardiaceae</taxon>
        <taxon>Amycolatopsis</taxon>
    </lineage>
</organism>
<evidence type="ECO:0000259" key="1">
    <source>
        <dbReference type="Pfam" id="PF01656"/>
    </source>
</evidence>
<dbReference type="AlphaFoldDB" id="A0A344LBE2"/>
<accession>A0A344LBE2</accession>